<feature type="region of interest" description="Disordered" evidence="9">
    <location>
        <begin position="690"/>
        <end position="709"/>
    </location>
</feature>
<dbReference type="PANTHER" id="PTHR13900:SF0">
    <property type="entry name" value="TRANSCRIPTION INITIATION FACTOR TFIID SUBUNIT 1"/>
    <property type="match status" value="1"/>
</dbReference>
<dbReference type="PRINTS" id="PR00503">
    <property type="entry name" value="BROMODOMAIN"/>
</dbReference>
<dbReference type="PROSITE" id="PS00633">
    <property type="entry name" value="BROMODOMAIN_1"/>
    <property type="match status" value="1"/>
</dbReference>
<keyword evidence="12" id="KW-0648">Protein biosynthesis</keyword>
<feature type="region of interest" description="Disordered" evidence="9">
    <location>
        <begin position="1"/>
        <end position="33"/>
    </location>
</feature>
<evidence type="ECO:0000259" key="11">
    <source>
        <dbReference type="PROSITE" id="PS50053"/>
    </source>
</evidence>
<reference evidence="12 13" key="1">
    <citation type="journal article" date="2014" name="Nat. Commun.">
        <title>Klebsormidium flaccidum genome reveals primary factors for plant terrestrial adaptation.</title>
        <authorList>
            <person name="Hori K."/>
            <person name="Maruyama F."/>
            <person name="Fujisawa T."/>
            <person name="Togashi T."/>
            <person name="Yamamoto N."/>
            <person name="Seo M."/>
            <person name="Sato S."/>
            <person name="Yamada T."/>
            <person name="Mori H."/>
            <person name="Tajima N."/>
            <person name="Moriyama T."/>
            <person name="Ikeuchi M."/>
            <person name="Watanabe M."/>
            <person name="Wada H."/>
            <person name="Kobayashi K."/>
            <person name="Saito M."/>
            <person name="Masuda T."/>
            <person name="Sasaki-Sekimoto Y."/>
            <person name="Mashiguchi K."/>
            <person name="Awai K."/>
            <person name="Shimojima M."/>
            <person name="Masuda S."/>
            <person name="Iwai M."/>
            <person name="Nobusawa T."/>
            <person name="Narise T."/>
            <person name="Kondo S."/>
            <person name="Saito H."/>
            <person name="Sato R."/>
            <person name="Murakawa M."/>
            <person name="Ihara Y."/>
            <person name="Oshima-Yamada Y."/>
            <person name="Ohtaka K."/>
            <person name="Satoh M."/>
            <person name="Sonobe K."/>
            <person name="Ishii M."/>
            <person name="Ohtani R."/>
            <person name="Kanamori-Sato M."/>
            <person name="Honoki R."/>
            <person name="Miyazaki D."/>
            <person name="Mochizuki H."/>
            <person name="Umetsu J."/>
            <person name="Higashi K."/>
            <person name="Shibata D."/>
            <person name="Kamiya Y."/>
            <person name="Sato N."/>
            <person name="Nakamura Y."/>
            <person name="Tabata S."/>
            <person name="Ida S."/>
            <person name="Kurokawa K."/>
            <person name="Ohta H."/>
        </authorList>
    </citation>
    <scope>NUCLEOTIDE SEQUENCE [LARGE SCALE GENOMIC DNA]</scope>
    <source>
        <strain evidence="12 13">NIES-2285</strain>
    </source>
</reference>
<dbReference type="Gene3D" id="3.10.20.90">
    <property type="entry name" value="Phosphatidylinositol 3-kinase Catalytic Subunit, Chain A, domain 1"/>
    <property type="match status" value="1"/>
</dbReference>
<feature type="region of interest" description="Disordered" evidence="9">
    <location>
        <begin position="73"/>
        <end position="229"/>
    </location>
</feature>
<evidence type="ECO:0000256" key="4">
    <source>
        <dbReference type="ARBA" id="ARBA00023117"/>
    </source>
</evidence>
<dbReference type="OMA" id="HRMLMED"/>
<dbReference type="GO" id="GO:0005669">
    <property type="term" value="C:transcription factor TFIID complex"/>
    <property type="evidence" value="ECO:0000318"/>
    <property type="project" value="GO_Central"/>
</dbReference>
<dbReference type="SMART" id="SM00213">
    <property type="entry name" value="UBQ"/>
    <property type="match status" value="1"/>
</dbReference>
<evidence type="ECO:0000256" key="5">
    <source>
        <dbReference type="ARBA" id="ARBA00023163"/>
    </source>
</evidence>
<comment type="similarity">
    <text evidence="2">Belongs to the TAF1 family.</text>
</comment>
<dbReference type="Pfam" id="PF00439">
    <property type="entry name" value="Bromodomain"/>
    <property type="match status" value="1"/>
</dbReference>
<evidence type="ECO:0000256" key="7">
    <source>
        <dbReference type="ARBA" id="ARBA00040102"/>
    </source>
</evidence>
<dbReference type="Proteomes" id="UP000054558">
    <property type="component" value="Unassembled WGS sequence"/>
</dbReference>
<evidence type="ECO:0000256" key="9">
    <source>
        <dbReference type="SAM" id="MobiDB-lite"/>
    </source>
</evidence>
<feature type="compositionally biased region" description="Basic and acidic residues" evidence="9">
    <location>
        <begin position="287"/>
        <end position="302"/>
    </location>
</feature>
<keyword evidence="13" id="KW-1185">Reference proteome</keyword>
<dbReference type="Gene3D" id="1.20.920.10">
    <property type="entry name" value="Bromodomain-like"/>
    <property type="match status" value="1"/>
</dbReference>
<sequence length="1832" mass="201840">MATSWGDQTDEGGYTDEEEEKKEEGGGGNALGGFMFGNVDRNLRLEENYLDQDAIDKLGELGARLGGRLNLQRLVSENHRDEEDDDYDVKAENARDYEDEQEVIDDPGALQPPLPNFVLPLPQQPAAPGAEEDDYDDDGGATELPVLPGPIIAANVAAPEEEDYDEEGRGPTTEKWPQVPPPEEEDYDEEGTGEKEGVAKSSEGLSEGIPMEEDEEALEVSERPAEAAGPLELPVLFQKAGGEPVLRFSEIFSKRVERSTKRKKKAVKKRVQIQVSADHEESDDDEAWFRAEPRAELRKEPSADLARQPSGEGFKSLKQRGSFNWRARRPAKSDESEEEREAFEPEPDEARSSGEEGLTTEEDERRRSAADITEGGADVAVREHDLRAPEGISAEGLGDGLLEGRELMDIDDERRASHLAASTSADVIIRPRDGRAPKGRRRGAFGGNQPVRAENGEVLESLRASLPEENFALVHQVDWERNIMWDDGRTSEAMRVSRKKNPRGQEDGSFYAAEQNGTQSLPNGALSNGAMSEEESELTSSSLGGAGKNLTDQSATLAEATEGESVPPVVLEKLTKDDVTFAEGDVNGGAHPQMLRLEKRAPGSASERAVSAQELLKRMTRLELGPEDWLTEEGLDLIKDGLDKPALRAKLVLDLNDPDMVFEVRDGDKEGLKVKAHAAAIVLTANSKERPPSATLAGGENQQAAAAPHPGAAVRFNVSNDRFYQTTQVKKTKARQRAQETRVKIVHSVPALKLQTSRPTPLLKEMANFHRPRAVWFPVSKDRAFEQENGDRGQIRLVVKSLGNIGKSVTVRVKGSEALEAVRGKVMSKWKDVKKETLRFLHAGKEITDGAPLTDQSLRHDSIVHLIRTKVHPLLKANKLPKSEQPSRPPGAFKKKVDLTAKDGHVLLMEYAEERPPLLSLPGMGARLATYYRKRSSADGNAASLKSGGGFLGQIVPLEPAEPTPFLGQVPEGQSVTSLETSLYRAPAFRHKVPTTDFVLIRSNHGKLSLRKATGLHLVGQEEPSKEVMVPNSKAALKYSEARLQLHVFREFTAQLRKKKGGEHAALPMHDLARQFPGQAEQTLRKWLRPFAQFTTLGMLRKKPGFIIPQEDELRRMVAPEQVCMFEAMKAGQEYLRRAGISVLTTPGGIPLALEQIAKEVDAQTRELADYIHRELQLTPWNLTASFLTGMEGRGQMELSGLADPSGRGQGFSYLRLPARKEEDELGKKKKALLKEKEGKLTGTDADLRRLSMAASRQMLLNFGVREADIPKNRWRRIEMVRKFSSAAALEGRAGATANKFARGSRLTLMQQQEIFMKKAQEIWDAQLKALADEKVPEEAGSDGEGSDMDSFAKELEAALEEGDKDEEVAKKKDGSKGFGRGRQALQARVREEQLEDEEAEAEELRKMLQEDDEQVQGNTDTAEDKGEVEPELPEPPEAPAPAQQLPKVVKVVRIRKVDGKEVRVEEFLRDPEKIAEFYREKEKKAAAAGGSKGGAKAAPGPKPGMKKKVQRTGLVEEEDEAMIKSRKSPFKGGVKGKKFGKGGLSVQTTGLKHRGGEGTPTPKTGGKGTDRVCLKCGQVGHMSTNRACPMYNADGVEGPSRQTVLLVNEAVRVEGTKVAISRKKPPGAGGSFGGLTPKVVDAPRRAPSTLVSLKRPRKTEEESTETEPKPKKLKGTLSFVCRAEGDVSGGQKRPAERSQASPPEKKQRPQPNRKLNREFYRILKRLEEKLTESYPFLDPVDEKLVPDYYDIITRPMCLTVMKEKALKAAAYKSVEELVADMELIRANAHTYNYEGIPPQADRLFDAFMTAVEAKRSNLEAIAREKPGLDET</sequence>
<evidence type="ECO:0000256" key="2">
    <source>
        <dbReference type="ARBA" id="ARBA00009064"/>
    </source>
</evidence>
<dbReference type="InterPro" id="IPR040240">
    <property type="entry name" value="TAF1"/>
</dbReference>
<dbReference type="CDD" id="cd04369">
    <property type="entry name" value="Bromodomain"/>
    <property type="match status" value="1"/>
</dbReference>
<dbReference type="InterPro" id="IPR001487">
    <property type="entry name" value="Bromodomain"/>
</dbReference>
<evidence type="ECO:0000256" key="6">
    <source>
        <dbReference type="ARBA" id="ARBA00023242"/>
    </source>
</evidence>
<name>A0A1Y1HX08_KLENI</name>
<dbReference type="SUPFAM" id="SSF54236">
    <property type="entry name" value="Ubiquitin-like"/>
    <property type="match status" value="1"/>
</dbReference>
<dbReference type="InterPro" id="IPR000626">
    <property type="entry name" value="Ubiquitin-like_dom"/>
</dbReference>
<dbReference type="InterPro" id="IPR009067">
    <property type="entry name" value="TAF_II_230-bd"/>
</dbReference>
<feature type="compositionally biased region" description="Low complexity" evidence="9">
    <location>
        <begin position="119"/>
        <end position="129"/>
    </location>
</feature>
<feature type="compositionally biased region" description="Basic residues" evidence="9">
    <location>
        <begin position="1525"/>
        <end position="1541"/>
    </location>
</feature>
<feature type="compositionally biased region" description="Acidic residues" evidence="9">
    <location>
        <begin position="130"/>
        <end position="140"/>
    </location>
</feature>
<dbReference type="GO" id="GO:0017025">
    <property type="term" value="F:TBP-class protein binding"/>
    <property type="evidence" value="ECO:0000318"/>
    <property type="project" value="GO_Central"/>
</dbReference>
<proteinExistence type="inferred from homology"/>
<feature type="region of interest" description="Disordered" evidence="9">
    <location>
        <begin position="515"/>
        <end position="549"/>
    </location>
</feature>
<dbReference type="OrthoDB" id="21449at2759"/>
<feature type="compositionally biased region" description="Acidic residues" evidence="9">
    <location>
        <begin position="182"/>
        <end position="191"/>
    </location>
</feature>
<feature type="region of interest" description="Disordered" evidence="9">
    <location>
        <begin position="256"/>
        <end position="397"/>
    </location>
</feature>
<protein>
    <recommendedName>
        <fullName evidence="7">Transcription initiation factor TFIID subunit 1</fullName>
    </recommendedName>
</protein>
<accession>A0A1Y1HX08</accession>
<dbReference type="PANTHER" id="PTHR13900">
    <property type="entry name" value="TRANSCRIPTION INITIATION FACTOR TFIID"/>
    <property type="match status" value="1"/>
</dbReference>
<dbReference type="SMART" id="SM00297">
    <property type="entry name" value="BROMO"/>
    <property type="match status" value="1"/>
</dbReference>
<dbReference type="InterPro" id="IPR029071">
    <property type="entry name" value="Ubiquitin-like_domsf"/>
</dbReference>
<feature type="compositionally biased region" description="Basic and acidic residues" evidence="9">
    <location>
        <begin position="1659"/>
        <end position="1671"/>
    </location>
</feature>
<feature type="region of interest" description="Disordered" evidence="9">
    <location>
        <begin position="1360"/>
        <end position="1446"/>
    </location>
</feature>
<feature type="domain" description="Ubiquitin-like" evidence="11">
    <location>
        <begin position="795"/>
        <end position="873"/>
    </location>
</feature>
<dbReference type="CDD" id="cd17064">
    <property type="entry name" value="Ubl_TAFs_like"/>
    <property type="match status" value="1"/>
</dbReference>
<dbReference type="GO" id="GO:0016251">
    <property type="term" value="F:RNA polymerase II general transcription initiation factor activity"/>
    <property type="evidence" value="ECO:0000318"/>
    <property type="project" value="GO_Central"/>
</dbReference>
<dbReference type="PROSITE" id="PS50053">
    <property type="entry name" value="UBIQUITIN_2"/>
    <property type="match status" value="1"/>
</dbReference>
<dbReference type="Pfam" id="PF12157">
    <property type="entry name" value="DUF3591"/>
    <property type="match status" value="1"/>
</dbReference>
<evidence type="ECO:0000313" key="12">
    <source>
        <dbReference type="EMBL" id="GAQ83175.1"/>
    </source>
</evidence>
<dbReference type="GO" id="GO:0004402">
    <property type="term" value="F:histone acetyltransferase activity"/>
    <property type="evidence" value="ECO:0007669"/>
    <property type="project" value="InterPro"/>
</dbReference>
<dbReference type="EMBL" id="DF237087">
    <property type="protein sequence ID" value="GAQ83175.1"/>
    <property type="molecule type" value="Genomic_DNA"/>
</dbReference>
<keyword evidence="12" id="KW-0396">Initiation factor</keyword>
<feature type="compositionally biased region" description="Basic residues" evidence="9">
    <location>
        <begin position="260"/>
        <end position="271"/>
    </location>
</feature>
<evidence type="ECO:0000256" key="3">
    <source>
        <dbReference type="ARBA" id="ARBA00023015"/>
    </source>
</evidence>
<evidence type="ECO:0000256" key="8">
    <source>
        <dbReference type="PROSITE-ProRule" id="PRU00035"/>
    </source>
</evidence>
<feature type="compositionally biased region" description="Acidic residues" evidence="9">
    <location>
        <begin position="335"/>
        <end position="347"/>
    </location>
</feature>
<feature type="compositionally biased region" description="Polar residues" evidence="9">
    <location>
        <begin position="515"/>
        <end position="530"/>
    </location>
</feature>
<dbReference type="SUPFAM" id="SSF47370">
    <property type="entry name" value="Bromodomain"/>
    <property type="match status" value="1"/>
</dbReference>
<dbReference type="PROSITE" id="PS50014">
    <property type="entry name" value="BROMODOMAIN_2"/>
    <property type="match status" value="1"/>
</dbReference>
<feature type="region of interest" description="Disordered" evidence="9">
    <location>
        <begin position="1482"/>
        <end position="1567"/>
    </location>
</feature>
<dbReference type="InterPro" id="IPR018359">
    <property type="entry name" value="Bromodomain_CS"/>
</dbReference>
<evidence type="ECO:0000256" key="1">
    <source>
        <dbReference type="ARBA" id="ARBA00004123"/>
    </source>
</evidence>
<dbReference type="InterPro" id="IPR022591">
    <property type="entry name" value="TAF1_HAT_dom"/>
</dbReference>
<keyword evidence="4 8" id="KW-0103">Bromodomain</keyword>
<evidence type="ECO:0000313" key="13">
    <source>
        <dbReference type="Proteomes" id="UP000054558"/>
    </source>
</evidence>
<feature type="region of interest" description="Disordered" evidence="9">
    <location>
        <begin position="1622"/>
        <end position="1718"/>
    </location>
</feature>
<keyword evidence="3" id="KW-0805">Transcription regulation</keyword>
<feature type="domain" description="Bromo" evidence="10">
    <location>
        <begin position="1729"/>
        <end position="1793"/>
    </location>
</feature>
<dbReference type="InterPro" id="IPR041670">
    <property type="entry name" value="Znf-CCHC_6"/>
</dbReference>
<dbReference type="InterPro" id="IPR036427">
    <property type="entry name" value="Bromodomain-like_sf"/>
</dbReference>
<feature type="compositionally biased region" description="Acidic residues" evidence="9">
    <location>
        <begin position="210"/>
        <end position="219"/>
    </location>
</feature>
<keyword evidence="6" id="KW-0539">Nucleus</keyword>
<organism evidence="12 13">
    <name type="scientific">Klebsormidium nitens</name>
    <name type="common">Green alga</name>
    <name type="synonym">Ulothrix nitens</name>
    <dbReference type="NCBI Taxonomy" id="105231"/>
    <lineage>
        <taxon>Eukaryota</taxon>
        <taxon>Viridiplantae</taxon>
        <taxon>Streptophyta</taxon>
        <taxon>Klebsormidiophyceae</taxon>
        <taxon>Klebsormidiales</taxon>
        <taxon>Klebsormidiaceae</taxon>
        <taxon>Klebsormidium</taxon>
    </lineage>
</organism>
<feature type="compositionally biased region" description="Acidic residues" evidence="9">
    <location>
        <begin position="8"/>
        <end position="21"/>
    </location>
</feature>
<comment type="subcellular location">
    <subcellularLocation>
        <location evidence="1">Nucleus</location>
    </subcellularLocation>
</comment>
<gene>
    <name evidence="12" type="ORF">KFL_001380170</name>
</gene>
<evidence type="ECO:0000259" key="10">
    <source>
        <dbReference type="PROSITE" id="PS50014"/>
    </source>
</evidence>
<dbReference type="GO" id="GO:0051123">
    <property type="term" value="P:RNA polymerase II preinitiation complex assembly"/>
    <property type="evidence" value="ECO:0000318"/>
    <property type="project" value="GO_Central"/>
</dbReference>
<dbReference type="STRING" id="105231.A0A1Y1HX08"/>
<feature type="compositionally biased region" description="Low complexity" evidence="9">
    <location>
        <begin position="1487"/>
        <end position="1500"/>
    </location>
</feature>
<dbReference type="Pfam" id="PF09247">
    <property type="entry name" value="TBP-binding"/>
    <property type="match status" value="1"/>
</dbReference>
<keyword evidence="5" id="KW-0804">Transcription</keyword>
<dbReference type="GO" id="GO:0003743">
    <property type="term" value="F:translation initiation factor activity"/>
    <property type="evidence" value="ECO:0007669"/>
    <property type="project" value="UniProtKB-KW"/>
</dbReference>
<dbReference type="Pfam" id="PF15288">
    <property type="entry name" value="zf-CCHC_6"/>
    <property type="match status" value="1"/>
</dbReference>